<dbReference type="EMBL" id="JAIHOM010000149">
    <property type="protein sequence ID" value="MCW6038570.1"/>
    <property type="molecule type" value="Genomic_DNA"/>
</dbReference>
<evidence type="ECO:0000256" key="1">
    <source>
        <dbReference type="ARBA" id="ARBA00023125"/>
    </source>
</evidence>
<dbReference type="Gene3D" id="1.20.120.160">
    <property type="entry name" value="HPT domain"/>
    <property type="match status" value="1"/>
</dbReference>
<sequence length="593" mass="66878">MRLLLVEDDDILAQTLSQALIDQNYVVDVAYDGEEGWDYAQSFTYDLILLDVSLPKLNGIALCQRLRQEDCHTPILMLTARDSSSDKVTGLDAGADDYVVKPCTISELFARIRALLRRQSASGAPILSWEELTLDPSSCDVSYKGQPVDLSPKEYALLELFLRNPKRVFNKSTILEHLWSFEDPPSDDTIRAHIKGLRRKLKAVEADQLIETIYGVGYRLRALPDKKPLEPPPPSKAEKTRQAIQEAWEQFKPAILNRLTVIEEAIARWEKNTLNPDQQEDAAQQAHKLVGSLGMYGFSDASLLSRQLEHQLLDLTTTSPQILTQLLQTLRQQIDPPSNFPLVLIIDPNSAWVEQLTSAAPLWSVRVVSVAHLKQAKTFLKQETPDLILLDPQGEWASLNYFTTRYPKIPVLVMTVGDRFAERLTVARLGGQGFLVKPLTPAQVFQFIQHTLQDHQHLPSHLLIVDDDPTFLEEVKTTLIPEGFTIHTCSDPRQSWQLLTQIKPDLLILDLEMPHISGLELCQVIRNDPTWKVLPIILLSPALQDQSCPPIPKRGADDYLCKPINLSQLKTCICNRLERTRQLQNATSSPAQT</sequence>
<dbReference type="CDD" id="cd17574">
    <property type="entry name" value="REC_OmpR"/>
    <property type="match status" value="1"/>
</dbReference>
<feature type="domain" description="HPt" evidence="6">
    <location>
        <begin position="240"/>
        <end position="340"/>
    </location>
</feature>
<evidence type="ECO:0000313" key="8">
    <source>
        <dbReference type="EMBL" id="MCW6038570.1"/>
    </source>
</evidence>
<dbReference type="RefSeq" id="WP_265266483.1">
    <property type="nucleotide sequence ID" value="NZ_JAIHOM010000149.1"/>
</dbReference>
<dbReference type="InterPro" id="IPR039420">
    <property type="entry name" value="WalR-like"/>
</dbReference>
<dbReference type="Gene3D" id="1.10.10.10">
    <property type="entry name" value="Winged helix-like DNA-binding domain superfamily/Winged helix DNA-binding domain"/>
    <property type="match status" value="1"/>
</dbReference>
<name>A0ABT3LAN2_9CYAN</name>
<dbReference type="InterPro" id="IPR001789">
    <property type="entry name" value="Sig_transdc_resp-reg_receiver"/>
</dbReference>
<dbReference type="PANTHER" id="PTHR48111">
    <property type="entry name" value="REGULATOR OF RPOS"/>
    <property type="match status" value="1"/>
</dbReference>
<proteinExistence type="predicted"/>
<dbReference type="PANTHER" id="PTHR48111:SF15">
    <property type="entry name" value="OMPR SUBFAMILY"/>
    <property type="match status" value="1"/>
</dbReference>
<dbReference type="SMART" id="SM00862">
    <property type="entry name" value="Trans_reg_C"/>
    <property type="match status" value="1"/>
</dbReference>
<dbReference type="Pfam" id="PF01627">
    <property type="entry name" value="Hpt"/>
    <property type="match status" value="1"/>
</dbReference>
<dbReference type="InterPro" id="IPR011006">
    <property type="entry name" value="CheY-like_superfamily"/>
</dbReference>
<feature type="modified residue" description="4-aspartylphosphate" evidence="3">
    <location>
        <position position="510"/>
    </location>
</feature>
<feature type="modified residue" description="4-aspartylphosphate" evidence="3">
    <location>
        <position position="391"/>
    </location>
</feature>
<comment type="caution">
    <text evidence="8">The sequence shown here is derived from an EMBL/GenBank/DDBJ whole genome shotgun (WGS) entry which is preliminary data.</text>
</comment>
<evidence type="ECO:0000259" key="6">
    <source>
        <dbReference type="PROSITE" id="PS50894"/>
    </source>
</evidence>
<dbReference type="PROSITE" id="PS50110">
    <property type="entry name" value="RESPONSE_REGULATORY"/>
    <property type="match status" value="3"/>
</dbReference>
<feature type="domain" description="OmpR/PhoB-type" evidence="7">
    <location>
        <begin position="124"/>
        <end position="222"/>
    </location>
</feature>
<dbReference type="SUPFAM" id="SSF47226">
    <property type="entry name" value="Histidine-containing phosphotransfer domain, HPT domain"/>
    <property type="match status" value="1"/>
</dbReference>
<keyword evidence="3" id="KW-0597">Phosphoprotein</keyword>
<evidence type="ECO:0000259" key="5">
    <source>
        <dbReference type="PROSITE" id="PS50110"/>
    </source>
</evidence>
<dbReference type="Pfam" id="PF00486">
    <property type="entry name" value="Trans_reg_C"/>
    <property type="match status" value="1"/>
</dbReference>
<dbReference type="PROSITE" id="PS50894">
    <property type="entry name" value="HPT"/>
    <property type="match status" value="1"/>
</dbReference>
<reference evidence="8 9" key="1">
    <citation type="submission" date="2021-08" db="EMBL/GenBank/DDBJ databases">
        <title>Draft genome sequence of Spirulina subsalsa with high tolerance to salinity and hype-accumulation of phycocyanin.</title>
        <authorList>
            <person name="Pei H."/>
            <person name="Jiang L."/>
        </authorList>
    </citation>
    <scope>NUCLEOTIDE SEQUENCE [LARGE SCALE GENOMIC DNA]</scope>
    <source>
        <strain evidence="8 9">FACHB-351</strain>
    </source>
</reference>
<dbReference type="InterPro" id="IPR036641">
    <property type="entry name" value="HPT_dom_sf"/>
</dbReference>
<keyword evidence="9" id="KW-1185">Reference proteome</keyword>
<organism evidence="8 9">
    <name type="scientific">Spirulina subsalsa FACHB-351</name>
    <dbReference type="NCBI Taxonomy" id="234711"/>
    <lineage>
        <taxon>Bacteria</taxon>
        <taxon>Bacillati</taxon>
        <taxon>Cyanobacteriota</taxon>
        <taxon>Cyanophyceae</taxon>
        <taxon>Spirulinales</taxon>
        <taxon>Spirulinaceae</taxon>
        <taxon>Spirulina</taxon>
    </lineage>
</organism>
<dbReference type="InterPro" id="IPR036388">
    <property type="entry name" value="WH-like_DNA-bd_sf"/>
</dbReference>
<dbReference type="PROSITE" id="PS51755">
    <property type="entry name" value="OMPR_PHOB"/>
    <property type="match status" value="1"/>
</dbReference>
<dbReference type="InterPro" id="IPR008207">
    <property type="entry name" value="Sig_transdc_His_kin_Hpt_dom"/>
</dbReference>
<evidence type="ECO:0000256" key="4">
    <source>
        <dbReference type="PROSITE-ProRule" id="PRU01091"/>
    </source>
</evidence>
<dbReference type="CDD" id="cd00156">
    <property type="entry name" value="REC"/>
    <property type="match status" value="1"/>
</dbReference>
<feature type="domain" description="Response regulatory" evidence="5">
    <location>
        <begin position="2"/>
        <end position="116"/>
    </location>
</feature>
<dbReference type="Gene3D" id="3.40.50.2300">
    <property type="match status" value="3"/>
</dbReference>
<evidence type="ECO:0000313" key="9">
    <source>
        <dbReference type="Proteomes" id="UP001526426"/>
    </source>
</evidence>
<dbReference type="Proteomes" id="UP001526426">
    <property type="component" value="Unassembled WGS sequence"/>
</dbReference>
<keyword evidence="1 4" id="KW-0238">DNA-binding</keyword>
<feature type="modified residue" description="Phosphohistidine" evidence="2">
    <location>
        <position position="287"/>
    </location>
</feature>
<feature type="DNA-binding region" description="OmpR/PhoB-type" evidence="4">
    <location>
        <begin position="124"/>
        <end position="222"/>
    </location>
</feature>
<feature type="domain" description="Response regulatory" evidence="5">
    <location>
        <begin position="461"/>
        <end position="577"/>
    </location>
</feature>
<dbReference type="CDD" id="cd00383">
    <property type="entry name" value="trans_reg_C"/>
    <property type="match status" value="1"/>
</dbReference>
<protein>
    <submittedName>
        <fullName evidence="8">Response regulator</fullName>
    </submittedName>
</protein>
<dbReference type="SUPFAM" id="SSF52172">
    <property type="entry name" value="CheY-like"/>
    <property type="match status" value="3"/>
</dbReference>
<accession>A0ABT3LAN2</accession>
<dbReference type="Gene3D" id="6.10.250.690">
    <property type="match status" value="1"/>
</dbReference>
<evidence type="ECO:0000256" key="3">
    <source>
        <dbReference type="PROSITE-ProRule" id="PRU00169"/>
    </source>
</evidence>
<gene>
    <name evidence="8" type="ORF">K4A83_20165</name>
</gene>
<dbReference type="CDD" id="cd19935">
    <property type="entry name" value="REC_OmpR_CusR-like"/>
    <property type="match status" value="1"/>
</dbReference>
<dbReference type="SMART" id="SM00448">
    <property type="entry name" value="REC"/>
    <property type="match status" value="3"/>
</dbReference>
<dbReference type="InterPro" id="IPR001867">
    <property type="entry name" value="OmpR/PhoB-type_DNA-bd"/>
</dbReference>
<evidence type="ECO:0000256" key="2">
    <source>
        <dbReference type="PROSITE-ProRule" id="PRU00110"/>
    </source>
</evidence>
<evidence type="ECO:0000259" key="7">
    <source>
        <dbReference type="PROSITE" id="PS51755"/>
    </source>
</evidence>
<feature type="modified residue" description="4-aspartylphosphate" evidence="3">
    <location>
        <position position="51"/>
    </location>
</feature>
<dbReference type="Pfam" id="PF00072">
    <property type="entry name" value="Response_reg"/>
    <property type="match status" value="2"/>
</dbReference>
<feature type="domain" description="Response regulatory" evidence="5">
    <location>
        <begin position="342"/>
        <end position="452"/>
    </location>
</feature>